<organism evidence="1 2">
    <name type="scientific">Aquitalea aquatica</name>
    <dbReference type="NCBI Taxonomy" id="3044273"/>
    <lineage>
        <taxon>Bacteria</taxon>
        <taxon>Pseudomonadati</taxon>
        <taxon>Pseudomonadota</taxon>
        <taxon>Betaproteobacteria</taxon>
        <taxon>Neisseriales</taxon>
        <taxon>Chromobacteriaceae</taxon>
        <taxon>Aquitalea</taxon>
    </lineage>
</organism>
<protein>
    <submittedName>
        <fullName evidence="1">Uncharacterized protein</fullName>
    </submittedName>
</protein>
<dbReference type="EMBL" id="JACERN010000033">
    <property type="protein sequence ID" value="MBA4709320.1"/>
    <property type="molecule type" value="Genomic_DNA"/>
</dbReference>
<dbReference type="RefSeq" id="WP_181836376.1">
    <property type="nucleotide sequence ID" value="NZ_JACERN010000033.1"/>
</dbReference>
<gene>
    <name evidence="1" type="ORF">H2Z84_13140</name>
</gene>
<keyword evidence="2" id="KW-1185">Reference proteome</keyword>
<accession>A0A838Y1L7</accession>
<dbReference type="Proteomes" id="UP000545606">
    <property type="component" value="Unassembled WGS sequence"/>
</dbReference>
<sequence>MSSAIASANIIIDMAWDAEIGTNGTRSNDLIVVGVCVVKRVSVRMMFRMRHHAIFFKLFKKTLLLSAVLHRAVKPVCGLAHDNWPLTLVVSWDARDLCLAKIPFLLAGQQGQIIWLAGMDHLPLRPGGSLRQRHFHTARLQQAANVYR</sequence>
<comment type="caution">
    <text evidence="1">The sequence shown here is derived from an EMBL/GenBank/DDBJ whole genome shotgun (WGS) entry which is preliminary data.</text>
</comment>
<name>A0A838Y1L7_9NEIS</name>
<dbReference type="AlphaFoldDB" id="A0A838Y1L7"/>
<proteinExistence type="predicted"/>
<reference evidence="1 2" key="1">
    <citation type="submission" date="2020-07" db="EMBL/GenBank/DDBJ databases">
        <title>Draft genome sequence of violacein-producing bacteria and related species.</title>
        <authorList>
            <person name="Wilson H.S."/>
            <person name="De Leon M.E."/>
        </authorList>
    </citation>
    <scope>NUCLEOTIDE SEQUENCE [LARGE SCALE GENOMIC DNA]</scope>
    <source>
        <strain evidence="1 2">HSC-21Su07</strain>
    </source>
</reference>
<evidence type="ECO:0000313" key="1">
    <source>
        <dbReference type="EMBL" id="MBA4709320.1"/>
    </source>
</evidence>
<evidence type="ECO:0000313" key="2">
    <source>
        <dbReference type="Proteomes" id="UP000545606"/>
    </source>
</evidence>